<comment type="similarity">
    <text evidence="2">Belongs to the glycosyl hydrolase 33 family.</text>
</comment>
<dbReference type="SUPFAM" id="SSF50939">
    <property type="entry name" value="Sialidases"/>
    <property type="match status" value="1"/>
</dbReference>
<evidence type="ECO:0000259" key="6">
    <source>
        <dbReference type="Pfam" id="PF13088"/>
    </source>
</evidence>
<dbReference type="Gene3D" id="2.60.40.10">
    <property type="entry name" value="Immunoglobulins"/>
    <property type="match status" value="1"/>
</dbReference>
<dbReference type="Gene3D" id="2.120.10.10">
    <property type="match status" value="1"/>
</dbReference>
<dbReference type="Pfam" id="PF10633">
    <property type="entry name" value="NPCBM_assoc"/>
    <property type="match status" value="1"/>
</dbReference>
<keyword evidence="4" id="KW-0732">Signal</keyword>
<dbReference type="EMBL" id="JAKLTQ010000007">
    <property type="protein sequence ID" value="MCG2622474.1"/>
    <property type="molecule type" value="Genomic_DNA"/>
</dbReference>
<keyword evidence="8" id="KW-1185">Reference proteome</keyword>
<sequence length="510" mass="53624">MSIAPRYKLPAAAGLLALALAAGSILAREGPATVGGRHRTEAAAGSYTEQILAKGGDGRFRNYRIPALANLGGGVLLAAYNGRPTMQDAPGPNSILLRRSLDGGRTWTGQTVIARGREDPEEEEDIGYSDPSFVVDEETGWVYVFYVYSKDTGFSDSDYGNDDSDRDVMSAAVAVSKDRGLTWAQRLITKVVKPDGVRGTFATSGHGIQLRYGAYAGRLLQQYAGIFRTATGRTQVKAYSVYSDDHGASWQMGTPVGTRMNENKAVELSTGEVMLNSRMQKAGGARYVAISQDGGRTYGAVATDAVLIDPRNNAALVRMYPDAPQGSADAKKLLFSNAASADKRVNGTIRYSCDDGRTWPVARVFQPGRTSYSDMVALGGNRFALFYEGLHNELRFAIFDRDWLAPHCAAVSTAGTVIAAGDSGTVAIAVRNDDVTRLPAGTATVSLGGGLAASTVDVPDLAPGASATVDVAVTVPSDADAGTYPGEVLISAGNVTVRGPVTVTVRADAG</sequence>
<comment type="catalytic activity">
    <reaction evidence="1">
        <text>Hydrolysis of alpha-(2-&gt;3)-, alpha-(2-&gt;6)-, alpha-(2-&gt;8)- glycosidic linkages of terminal sialic acid residues in oligosaccharides, glycoproteins, glycolipids, colominic acid and synthetic substrates.</text>
        <dbReference type="EC" id="3.2.1.18"/>
    </reaction>
</comment>
<comment type="caution">
    <text evidence="7">The sequence shown here is derived from an EMBL/GenBank/DDBJ whole genome shotgun (WGS) entry which is preliminary data.</text>
</comment>
<dbReference type="InterPro" id="IPR013783">
    <property type="entry name" value="Ig-like_fold"/>
</dbReference>
<dbReference type="GO" id="GO:0004308">
    <property type="term" value="F:exo-alpha-sialidase activity"/>
    <property type="evidence" value="ECO:0007669"/>
    <property type="project" value="UniProtKB-EC"/>
</dbReference>
<organism evidence="7 8">
    <name type="scientific">Arthrobacter hankyongi</name>
    <dbReference type="NCBI Taxonomy" id="2904801"/>
    <lineage>
        <taxon>Bacteria</taxon>
        <taxon>Bacillati</taxon>
        <taxon>Actinomycetota</taxon>
        <taxon>Actinomycetes</taxon>
        <taxon>Micrococcales</taxon>
        <taxon>Micrococcaceae</taxon>
        <taxon>Arthrobacter</taxon>
    </lineage>
</organism>
<dbReference type="PANTHER" id="PTHR10628:SF30">
    <property type="entry name" value="EXO-ALPHA-SIALIDASE"/>
    <property type="match status" value="1"/>
</dbReference>
<dbReference type="EC" id="3.2.1.18" evidence="3"/>
<evidence type="ECO:0000256" key="2">
    <source>
        <dbReference type="ARBA" id="ARBA00009348"/>
    </source>
</evidence>
<gene>
    <name evidence="7" type="ORF">LVY72_11170</name>
</gene>
<proteinExistence type="inferred from homology"/>
<dbReference type="InterPro" id="IPR036278">
    <property type="entry name" value="Sialidase_sf"/>
</dbReference>
<protein>
    <recommendedName>
        <fullName evidence="3">exo-alpha-sialidase</fullName>
        <ecNumber evidence="3">3.2.1.18</ecNumber>
    </recommendedName>
</protein>
<name>A0ABS9L725_9MICC</name>
<reference evidence="7" key="1">
    <citation type="submission" date="2022-01" db="EMBL/GenBank/DDBJ databases">
        <authorList>
            <person name="Jo J.-H."/>
            <person name="Im W.-T."/>
        </authorList>
    </citation>
    <scope>NUCLEOTIDE SEQUENCE</scope>
    <source>
        <strain evidence="7">I2-34</strain>
    </source>
</reference>
<dbReference type="Proteomes" id="UP001165368">
    <property type="component" value="Unassembled WGS sequence"/>
</dbReference>
<keyword evidence="7" id="KW-0326">Glycosidase</keyword>
<evidence type="ECO:0000313" key="7">
    <source>
        <dbReference type="EMBL" id="MCG2622474.1"/>
    </source>
</evidence>
<accession>A0ABS9L725</accession>
<dbReference type="PANTHER" id="PTHR10628">
    <property type="entry name" value="SIALIDASE"/>
    <property type="match status" value="1"/>
</dbReference>
<evidence type="ECO:0000313" key="8">
    <source>
        <dbReference type="Proteomes" id="UP001165368"/>
    </source>
</evidence>
<dbReference type="InterPro" id="IPR026856">
    <property type="entry name" value="Sialidase_fam"/>
</dbReference>
<dbReference type="CDD" id="cd15482">
    <property type="entry name" value="Sialidase_non-viral"/>
    <property type="match status" value="1"/>
</dbReference>
<keyword evidence="7" id="KW-0378">Hydrolase</keyword>
<dbReference type="RefSeq" id="WP_237820817.1">
    <property type="nucleotide sequence ID" value="NZ_JAKLTQ010000007.1"/>
</dbReference>
<feature type="signal peptide" evidence="4">
    <location>
        <begin position="1"/>
        <end position="27"/>
    </location>
</feature>
<evidence type="ECO:0000256" key="4">
    <source>
        <dbReference type="SAM" id="SignalP"/>
    </source>
</evidence>
<evidence type="ECO:0000256" key="1">
    <source>
        <dbReference type="ARBA" id="ARBA00000427"/>
    </source>
</evidence>
<evidence type="ECO:0000256" key="3">
    <source>
        <dbReference type="ARBA" id="ARBA00012733"/>
    </source>
</evidence>
<dbReference type="InterPro" id="IPR011040">
    <property type="entry name" value="Sialidase"/>
</dbReference>
<feature type="chain" id="PRO_5046819792" description="exo-alpha-sialidase" evidence="4">
    <location>
        <begin position="28"/>
        <end position="510"/>
    </location>
</feature>
<feature type="domain" description="Sialidase" evidence="6">
    <location>
        <begin position="76"/>
        <end position="379"/>
    </location>
</feature>
<evidence type="ECO:0000259" key="5">
    <source>
        <dbReference type="Pfam" id="PF10633"/>
    </source>
</evidence>
<dbReference type="InterPro" id="IPR018905">
    <property type="entry name" value="A-galactase_NEW3"/>
</dbReference>
<dbReference type="Pfam" id="PF13088">
    <property type="entry name" value="BNR_2"/>
    <property type="match status" value="1"/>
</dbReference>
<feature type="domain" description="Alpha-galactosidase NEW3" evidence="5">
    <location>
        <begin position="420"/>
        <end position="485"/>
    </location>
</feature>